<dbReference type="InterPro" id="IPR002625">
    <property type="entry name" value="Smr_dom"/>
</dbReference>
<feature type="compositionally biased region" description="Low complexity" evidence="1">
    <location>
        <begin position="205"/>
        <end position="229"/>
    </location>
</feature>
<gene>
    <name evidence="3" type="ORF">AO440_003236</name>
</gene>
<feature type="domain" description="Smr" evidence="2">
    <location>
        <begin position="93"/>
        <end position="169"/>
    </location>
</feature>
<dbReference type="VEuPathDB" id="FungiDB:CAGL0J11000g"/>
<dbReference type="SMART" id="SM00463">
    <property type="entry name" value="SMR"/>
    <property type="match status" value="1"/>
</dbReference>
<accession>A0A0W0E6I2</accession>
<dbReference type="PANTHER" id="PTHR47417">
    <property type="entry name" value="SMR DOMAIN-CONTAINING PROTEIN YPL199C"/>
    <property type="match status" value="1"/>
</dbReference>
<dbReference type="InterPro" id="IPR036063">
    <property type="entry name" value="Smr_dom_sf"/>
</dbReference>
<dbReference type="SMART" id="SM01162">
    <property type="entry name" value="DUF1771"/>
    <property type="match status" value="1"/>
</dbReference>
<feature type="region of interest" description="Disordered" evidence="1">
    <location>
        <begin position="177"/>
        <end position="229"/>
    </location>
</feature>
<dbReference type="GO" id="GO:0070481">
    <property type="term" value="P:nuclear-transcribed mRNA catabolic process, non-stop decay"/>
    <property type="evidence" value="ECO:0007669"/>
    <property type="project" value="EnsemblFungi"/>
</dbReference>
<dbReference type="PANTHER" id="PTHR47417:SF1">
    <property type="entry name" value="SMR DOMAIN-CONTAINING PROTEIN YPL199C"/>
    <property type="match status" value="1"/>
</dbReference>
<proteinExistence type="predicted"/>
<dbReference type="Pfam" id="PF08590">
    <property type="entry name" value="DUF1771"/>
    <property type="match status" value="1"/>
</dbReference>
<evidence type="ECO:0000259" key="2">
    <source>
        <dbReference type="PROSITE" id="PS50828"/>
    </source>
</evidence>
<dbReference type="AlphaFoldDB" id="A0A0W0E6I2"/>
<reference evidence="3 4" key="1">
    <citation type="submission" date="2015-10" db="EMBL/GenBank/DDBJ databases">
        <title>Draft genomes sequences of Candida glabrata isolates 1A, 1B, 2A, 2B, 3A and 3B.</title>
        <authorList>
            <person name="Haavelsrud O.E."/>
            <person name="Gaustad P."/>
        </authorList>
    </citation>
    <scope>NUCLEOTIDE SEQUENCE [LARGE SCALE GENOMIC DNA]</scope>
    <source>
        <strain evidence="3">910700640</strain>
    </source>
</reference>
<dbReference type="VEuPathDB" id="FungiDB:GVI51_J10813"/>
<dbReference type="Pfam" id="PF01713">
    <property type="entry name" value="Smr"/>
    <property type="match status" value="1"/>
</dbReference>
<dbReference type="PROSITE" id="PS50828">
    <property type="entry name" value="SMR"/>
    <property type="match status" value="1"/>
</dbReference>
<protein>
    <submittedName>
        <fullName evidence="3">Smr domain-containing protein</fullName>
    </submittedName>
</protein>
<feature type="region of interest" description="Disordered" evidence="1">
    <location>
        <begin position="1"/>
        <end position="20"/>
    </location>
</feature>
<dbReference type="VEuPathDB" id="FungiDB:B1J91_J11000g"/>
<evidence type="ECO:0000313" key="4">
    <source>
        <dbReference type="Proteomes" id="UP000054886"/>
    </source>
</evidence>
<evidence type="ECO:0000256" key="1">
    <source>
        <dbReference type="SAM" id="MobiDB-lite"/>
    </source>
</evidence>
<dbReference type="Proteomes" id="UP000054886">
    <property type="component" value="Unassembled WGS sequence"/>
</dbReference>
<evidence type="ECO:0000313" key="3">
    <source>
        <dbReference type="EMBL" id="KTB10154.1"/>
    </source>
</evidence>
<dbReference type="InterPro" id="IPR053020">
    <property type="entry name" value="Smr_domain_protein"/>
</dbReference>
<organism evidence="3 4">
    <name type="scientific">Candida glabrata</name>
    <name type="common">Yeast</name>
    <name type="synonym">Torulopsis glabrata</name>
    <dbReference type="NCBI Taxonomy" id="5478"/>
    <lineage>
        <taxon>Eukaryota</taxon>
        <taxon>Fungi</taxon>
        <taxon>Dikarya</taxon>
        <taxon>Ascomycota</taxon>
        <taxon>Saccharomycotina</taxon>
        <taxon>Saccharomycetes</taxon>
        <taxon>Saccharomycetales</taxon>
        <taxon>Saccharomycetaceae</taxon>
        <taxon>Nakaseomyces</taxon>
    </lineage>
</organism>
<dbReference type="SUPFAM" id="SSF160443">
    <property type="entry name" value="SMR domain-like"/>
    <property type="match status" value="1"/>
</dbReference>
<name>A0A0W0E6I2_CANGB</name>
<dbReference type="EMBL" id="LLZZ01000064">
    <property type="protein sequence ID" value="KTB10154.1"/>
    <property type="molecule type" value="Genomic_DNA"/>
</dbReference>
<dbReference type="Gene3D" id="3.30.1370.110">
    <property type="match status" value="1"/>
</dbReference>
<dbReference type="InterPro" id="IPR013899">
    <property type="entry name" value="DUF1771"/>
</dbReference>
<dbReference type="VEuPathDB" id="FungiDB:GWK60_J10791"/>
<sequence length="253" mass="28041">MDTDVLRRNNGADYNHSIDPEYQRLRAAADDAIKSRQKLSAESQKAYKSGDKAKAHQLSEEAKKKAALADTLNLQAAEYVFVQNNADSSSNEIDLHGLYVKEAMWILKKRMAFAADKGELELRIITGKGNHSQNHISKIKEETIELCQSLGLNYHVNSKNTGVVIVEVDKNKIPTDWVNPESTVSEPKPSAKIDSHTQYQQSQNTGYQPQQGPTYQQGPSYQQQPQQQSQTSAGGIAALVAGLLCLCLNNDRK</sequence>
<comment type="caution">
    <text evidence="3">The sequence shown here is derived from an EMBL/GenBank/DDBJ whole genome shotgun (WGS) entry which is preliminary data.</text>
</comment>